<proteinExistence type="predicted"/>
<keyword evidence="1" id="KW-0472">Membrane</keyword>
<name>A0A9W4S0T7_9PEZI</name>
<organism evidence="2 3">
    <name type="scientific">Colletotrichum noveboracense</name>
    <dbReference type="NCBI Taxonomy" id="2664923"/>
    <lineage>
        <taxon>Eukaryota</taxon>
        <taxon>Fungi</taxon>
        <taxon>Dikarya</taxon>
        <taxon>Ascomycota</taxon>
        <taxon>Pezizomycotina</taxon>
        <taxon>Sordariomycetes</taxon>
        <taxon>Hypocreomycetidae</taxon>
        <taxon>Glomerellales</taxon>
        <taxon>Glomerellaceae</taxon>
        <taxon>Colletotrichum</taxon>
        <taxon>Colletotrichum gloeosporioides species complex</taxon>
    </lineage>
</organism>
<reference evidence="2" key="1">
    <citation type="submission" date="2022-08" db="EMBL/GenBank/DDBJ databases">
        <authorList>
            <person name="Giroux E."/>
            <person name="Giroux E."/>
        </authorList>
    </citation>
    <scope>NUCLEOTIDE SEQUENCE</scope>
    <source>
        <strain evidence="2">H1091258</strain>
    </source>
</reference>
<sequence>MDITFQSTLLPENGYTAVRVGEEEPFTVGLMIPAAWMISWDKTDRATLTPTPPELPFGGYVSHWVPGGPEPTGDLCQDDTCRDPSQGGHALQRQMMILITVPPIVFFCVVAGCGLCCFFENQKKAKRRAAREQQALRERQVQTTL</sequence>
<comment type="caution">
    <text evidence="2">The sequence shown here is derived from an EMBL/GenBank/DDBJ whole genome shotgun (WGS) entry which is preliminary data.</text>
</comment>
<evidence type="ECO:0000313" key="2">
    <source>
        <dbReference type="EMBL" id="CAI0651189.1"/>
    </source>
</evidence>
<protein>
    <submittedName>
        <fullName evidence="2">Uncharacterized protein</fullName>
    </submittedName>
</protein>
<keyword evidence="1" id="KW-0812">Transmembrane</keyword>
<accession>A0A9W4S0T7</accession>
<feature type="transmembrane region" description="Helical" evidence="1">
    <location>
        <begin position="95"/>
        <end position="119"/>
    </location>
</feature>
<dbReference type="EMBL" id="CAMGZC010001023">
    <property type="protein sequence ID" value="CAI0651189.1"/>
    <property type="molecule type" value="Genomic_DNA"/>
</dbReference>
<dbReference type="Proteomes" id="UP001152533">
    <property type="component" value="Unassembled WGS sequence"/>
</dbReference>
<dbReference type="AlphaFoldDB" id="A0A9W4S0T7"/>
<gene>
    <name evidence="2" type="ORF">CGXH109_LOCUS103835</name>
</gene>
<evidence type="ECO:0000313" key="3">
    <source>
        <dbReference type="Proteomes" id="UP001152533"/>
    </source>
</evidence>
<keyword evidence="3" id="KW-1185">Reference proteome</keyword>
<keyword evidence="1" id="KW-1133">Transmembrane helix</keyword>
<evidence type="ECO:0000256" key="1">
    <source>
        <dbReference type="SAM" id="Phobius"/>
    </source>
</evidence>